<comment type="caution">
    <text evidence="3">The sequence shown here is derived from an EMBL/GenBank/DDBJ whole genome shotgun (WGS) entry which is preliminary data.</text>
</comment>
<dbReference type="InterPro" id="IPR025557">
    <property type="entry name" value="DUF4282"/>
</dbReference>
<feature type="region of interest" description="Disordered" evidence="1">
    <location>
        <begin position="43"/>
        <end position="123"/>
    </location>
</feature>
<sequence length="235" mass="25083">MKNTCPKCNTAYNVTAAAVGRRFTCKNCGTPVVVREDGLDYQSAAAPPAPEPASGNAFDFNAGDEERPPAKSAKKAGRSGKSRPDDDEPDDAPRKAKGAKRPVDDDVSDDDAERLPARKAKTKGNQKSSLKDFLLFREFIAPLFVKLIFFLAIGVLVLVAMGSVAFGLIAGKLEMVFGAICSAVIFLPLSLLLVRVYCELVLLGFSLYDRLGEIKNLLEKGQATTPAAPPGPPTP</sequence>
<reference evidence="4" key="1">
    <citation type="journal article" date="2023" name="Mar. Drugs">
        <title>Gemmata algarum, a Novel Planctomycete Isolated from an Algal Mat, Displays Antimicrobial Activity.</title>
        <authorList>
            <person name="Kumar G."/>
            <person name="Kallscheuer N."/>
            <person name="Kashif M."/>
            <person name="Ahamad S."/>
            <person name="Jagadeeshwari U."/>
            <person name="Pannikurungottu S."/>
            <person name="Haufschild T."/>
            <person name="Kabuu M."/>
            <person name="Sasikala C."/>
            <person name="Jogler C."/>
            <person name="Ramana C."/>
        </authorList>
    </citation>
    <scope>NUCLEOTIDE SEQUENCE [LARGE SCALE GENOMIC DNA]</scope>
    <source>
        <strain evidence="4">JC673</strain>
    </source>
</reference>
<evidence type="ECO:0000313" key="4">
    <source>
        <dbReference type="Proteomes" id="UP001272242"/>
    </source>
</evidence>
<keyword evidence="2" id="KW-0472">Membrane</keyword>
<dbReference type="Pfam" id="PF14110">
    <property type="entry name" value="DUF4282"/>
    <property type="match status" value="1"/>
</dbReference>
<dbReference type="Proteomes" id="UP001272242">
    <property type="component" value="Unassembled WGS sequence"/>
</dbReference>
<feature type="transmembrane region" description="Helical" evidence="2">
    <location>
        <begin position="143"/>
        <end position="169"/>
    </location>
</feature>
<gene>
    <name evidence="3" type="ORF">R5W23_000107</name>
</gene>
<keyword evidence="2" id="KW-0812">Transmembrane</keyword>
<evidence type="ECO:0000256" key="1">
    <source>
        <dbReference type="SAM" id="MobiDB-lite"/>
    </source>
</evidence>
<keyword evidence="2" id="KW-1133">Transmembrane helix</keyword>
<evidence type="ECO:0000256" key="2">
    <source>
        <dbReference type="SAM" id="Phobius"/>
    </source>
</evidence>
<evidence type="ECO:0000313" key="3">
    <source>
        <dbReference type="EMBL" id="MDY3557580.1"/>
    </source>
</evidence>
<dbReference type="RefSeq" id="WP_261187036.1">
    <property type="nucleotide sequence ID" value="NZ_JAXBLV010000001.1"/>
</dbReference>
<feature type="compositionally biased region" description="Basic residues" evidence="1">
    <location>
        <begin position="72"/>
        <end position="81"/>
    </location>
</feature>
<name>A0ABU5ESY6_9BACT</name>
<feature type="transmembrane region" description="Helical" evidence="2">
    <location>
        <begin position="175"/>
        <end position="198"/>
    </location>
</feature>
<keyword evidence="4" id="KW-1185">Reference proteome</keyword>
<proteinExistence type="predicted"/>
<organism evidence="3 4">
    <name type="scientific">Gemmata algarum</name>
    <dbReference type="NCBI Taxonomy" id="2975278"/>
    <lineage>
        <taxon>Bacteria</taxon>
        <taxon>Pseudomonadati</taxon>
        <taxon>Planctomycetota</taxon>
        <taxon>Planctomycetia</taxon>
        <taxon>Gemmatales</taxon>
        <taxon>Gemmataceae</taxon>
        <taxon>Gemmata</taxon>
    </lineage>
</organism>
<protein>
    <submittedName>
        <fullName evidence="3">DUF4282 domain-containing protein</fullName>
    </submittedName>
</protein>
<dbReference type="Gene3D" id="2.20.28.160">
    <property type="match status" value="1"/>
</dbReference>
<dbReference type="EMBL" id="JAXBLV010000001">
    <property type="protein sequence ID" value="MDY3557580.1"/>
    <property type="molecule type" value="Genomic_DNA"/>
</dbReference>
<accession>A0ABU5ESY6</accession>